<feature type="region of interest" description="Disordered" evidence="1">
    <location>
        <begin position="94"/>
        <end position="139"/>
    </location>
</feature>
<keyword evidence="2" id="KW-0732">Signal</keyword>
<evidence type="ECO:0000256" key="1">
    <source>
        <dbReference type="SAM" id="MobiDB-lite"/>
    </source>
</evidence>
<dbReference type="AlphaFoldDB" id="A0A4V4ILN2"/>
<gene>
    <name evidence="3" type="ORF">D6D20_09765</name>
</gene>
<feature type="compositionally biased region" description="Low complexity" evidence="1">
    <location>
        <begin position="168"/>
        <end position="182"/>
    </location>
</feature>
<name>A0A4V4ILN2_AURPU</name>
<feature type="compositionally biased region" description="Low complexity" evidence="1">
    <location>
        <begin position="95"/>
        <end position="107"/>
    </location>
</feature>
<evidence type="ECO:0000313" key="3">
    <source>
        <dbReference type="EMBL" id="THW55044.1"/>
    </source>
</evidence>
<evidence type="ECO:0000313" key="4">
    <source>
        <dbReference type="Proteomes" id="UP000310421"/>
    </source>
</evidence>
<dbReference type="EMBL" id="QZAN01000211">
    <property type="protein sequence ID" value="THW55044.1"/>
    <property type="molecule type" value="Genomic_DNA"/>
</dbReference>
<comment type="caution">
    <text evidence="3">The sequence shown here is derived from an EMBL/GenBank/DDBJ whole genome shotgun (WGS) entry which is preliminary data.</text>
</comment>
<organism evidence="3 4">
    <name type="scientific">Aureobasidium pullulans</name>
    <name type="common">Black yeast</name>
    <name type="synonym">Pullularia pullulans</name>
    <dbReference type="NCBI Taxonomy" id="5580"/>
    <lineage>
        <taxon>Eukaryota</taxon>
        <taxon>Fungi</taxon>
        <taxon>Dikarya</taxon>
        <taxon>Ascomycota</taxon>
        <taxon>Pezizomycotina</taxon>
        <taxon>Dothideomycetes</taxon>
        <taxon>Dothideomycetidae</taxon>
        <taxon>Dothideales</taxon>
        <taxon>Saccotheciaceae</taxon>
        <taxon>Aureobasidium</taxon>
    </lineage>
</organism>
<feature type="signal peptide" evidence="2">
    <location>
        <begin position="1"/>
        <end position="16"/>
    </location>
</feature>
<feature type="compositionally biased region" description="Low complexity" evidence="1">
    <location>
        <begin position="122"/>
        <end position="139"/>
    </location>
</feature>
<accession>A0A4V4ILN2</accession>
<sequence length="214" mass="21193">MRSSIALFGLVAGVHALEPASSQCTESSIHHTTTISTRTFTATFTAIPSHINAASAQEDGTSSIISAAQAFTFSDSGITTKSSSEITATIFATDSPSSSTASDGVSSQNSASASGPQPSDPSASGAIGQSSIGNSSPSSSFSSSSILASVPTSSQWSTQSRYGPPPTMSTSTATTAGNSSSPKHSVIAFTGSSSTTTTTGGAALVAFLSTMLLL</sequence>
<evidence type="ECO:0000256" key="2">
    <source>
        <dbReference type="SAM" id="SignalP"/>
    </source>
</evidence>
<feature type="region of interest" description="Disordered" evidence="1">
    <location>
        <begin position="154"/>
        <end position="183"/>
    </location>
</feature>
<proteinExistence type="predicted"/>
<dbReference type="Proteomes" id="UP000310421">
    <property type="component" value="Unassembled WGS sequence"/>
</dbReference>
<feature type="chain" id="PRO_5044400513" evidence="2">
    <location>
        <begin position="17"/>
        <end position="214"/>
    </location>
</feature>
<protein>
    <submittedName>
        <fullName evidence="3">Uncharacterized protein</fullName>
    </submittedName>
</protein>
<reference evidence="3 4" key="1">
    <citation type="submission" date="2018-10" db="EMBL/GenBank/DDBJ databases">
        <title>Fifty Aureobasidium pullulans genomes reveal a recombining polyextremotolerant generalist.</title>
        <authorList>
            <person name="Gostincar C."/>
            <person name="Turk M."/>
            <person name="Zajc J."/>
            <person name="Gunde-Cimerman N."/>
        </authorList>
    </citation>
    <scope>NUCLEOTIDE SEQUENCE [LARGE SCALE GENOMIC DNA]</scope>
    <source>
        <strain evidence="3 4">EXF-10751</strain>
    </source>
</reference>
<feature type="compositionally biased region" description="Polar residues" evidence="1">
    <location>
        <begin position="108"/>
        <end position="121"/>
    </location>
</feature>